<evidence type="ECO:0000256" key="1">
    <source>
        <dbReference type="SAM" id="MobiDB-lite"/>
    </source>
</evidence>
<feature type="region of interest" description="Disordered" evidence="1">
    <location>
        <begin position="31"/>
        <end position="50"/>
    </location>
</feature>
<evidence type="ECO:0000313" key="2">
    <source>
        <dbReference type="EMBL" id="UPL12188.1"/>
    </source>
</evidence>
<sequence>MTHRTDTIPERVRRAHAPRLDGETADRVMNREYRTVEPRERDAEAWNRHPEADPAAVARVAVELARDALVPLALTRRCPDCGAEPGASCARAMVAACGSRVHIAVRLRAEATP</sequence>
<proteinExistence type="predicted"/>
<dbReference type="RefSeq" id="WP_247981722.1">
    <property type="nucleotide sequence ID" value="NZ_CP078076.1"/>
</dbReference>
<keyword evidence="3" id="KW-1185">Reference proteome</keyword>
<dbReference type="Proteomes" id="UP000831467">
    <property type="component" value="Chromosome"/>
</dbReference>
<gene>
    <name evidence="2" type="ORF">KV394_14175</name>
</gene>
<dbReference type="EMBL" id="CP078076">
    <property type="protein sequence ID" value="UPL12188.1"/>
    <property type="molecule type" value="Genomic_DNA"/>
</dbReference>
<name>A0ABY4IKT3_9MICO</name>
<evidence type="ECO:0000313" key="3">
    <source>
        <dbReference type="Proteomes" id="UP000831467"/>
    </source>
</evidence>
<protein>
    <submittedName>
        <fullName evidence="2">Uncharacterized protein</fullName>
    </submittedName>
</protein>
<organism evidence="2 3">
    <name type="scientific">Microbacterium sufflavum</name>
    <dbReference type="NCBI Taxonomy" id="2851649"/>
    <lineage>
        <taxon>Bacteria</taxon>
        <taxon>Bacillati</taxon>
        <taxon>Actinomycetota</taxon>
        <taxon>Actinomycetes</taxon>
        <taxon>Micrococcales</taxon>
        <taxon>Microbacteriaceae</taxon>
        <taxon>Microbacterium</taxon>
    </lineage>
</organism>
<accession>A0ABY4IKT3</accession>
<reference evidence="2 3" key="1">
    <citation type="submission" date="2021-06" db="EMBL/GenBank/DDBJ databases">
        <title>Genome-based taxonomic framework of Microbacterium strains isolated from marine environment, the description of four new species and reclassification of four preexisting species.</title>
        <authorList>
            <person name="Lee S.D."/>
            <person name="Kim S.-M."/>
            <person name="Byeon Y.-S."/>
            <person name="Yang H.L."/>
            <person name="Kim I.S."/>
        </authorList>
    </citation>
    <scope>NUCLEOTIDE SEQUENCE [LARGE SCALE GENOMIC DNA]</scope>
    <source>
        <strain evidence="2 3">SSW1-51</strain>
    </source>
</reference>